<dbReference type="PANTHER" id="PTHR42939">
    <property type="entry name" value="ABC TRANSPORTER ATP-BINDING PROTEIN ALBC-RELATED"/>
    <property type="match status" value="1"/>
</dbReference>
<evidence type="ECO:0000313" key="6">
    <source>
        <dbReference type="Proteomes" id="UP000034076"/>
    </source>
</evidence>
<keyword evidence="2" id="KW-0547">Nucleotide-binding</keyword>
<keyword evidence="1" id="KW-0813">Transport</keyword>
<protein>
    <submittedName>
        <fullName evidence="5">ABC transporter, ATP-binding protein</fullName>
    </submittedName>
</protein>
<sequence>MDSLALNNVTKQYKGFRLEDVSFRLPCGSIMGLIGENGAGKTTTIKLILNMIRADAGSISVFGLDHQKDEREIKEQIGVVMEDIGFYETLKRKDIAAIMRNTFRTWDDALFLEYAKTFDLPERKKIKEFSRGMKMKLSIAVALSHHPKLLILDEATSGLDPIVRSEILDVFLDFIQDESHSILISSHITSDLEKVADYITFIHDGKVALSESKDSMLYDYGVLKCGAEDFAKIDGADIVGYRKSGFGYEALTTDKEAVRRKYENIVVDNATLEDVMLFIVKGERK</sequence>
<dbReference type="CDD" id="cd03230">
    <property type="entry name" value="ABC_DR_subfamily_A"/>
    <property type="match status" value="1"/>
</dbReference>
<accession>A0A0M2NL63</accession>
<dbReference type="InterPro" id="IPR027417">
    <property type="entry name" value="P-loop_NTPase"/>
</dbReference>
<gene>
    <name evidence="5" type="ORF">CHK_1559</name>
</gene>
<dbReference type="Gene3D" id="3.40.50.300">
    <property type="entry name" value="P-loop containing nucleotide triphosphate hydrolases"/>
    <property type="match status" value="1"/>
</dbReference>
<evidence type="ECO:0000256" key="2">
    <source>
        <dbReference type="ARBA" id="ARBA00022741"/>
    </source>
</evidence>
<evidence type="ECO:0000256" key="3">
    <source>
        <dbReference type="ARBA" id="ARBA00022840"/>
    </source>
</evidence>
<dbReference type="PATRIC" id="fig|270498.16.peg.1000"/>
<dbReference type="InterPro" id="IPR003593">
    <property type="entry name" value="AAA+_ATPase"/>
</dbReference>
<comment type="caution">
    <text evidence="5">The sequence shown here is derived from an EMBL/GenBank/DDBJ whole genome shotgun (WGS) entry which is preliminary data.</text>
</comment>
<feature type="domain" description="ABC transporter" evidence="4">
    <location>
        <begin position="4"/>
        <end position="229"/>
    </location>
</feature>
<dbReference type="GO" id="GO:0005524">
    <property type="term" value="F:ATP binding"/>
    <property type="evidence" value="ECO:0007669"/>
    <property type="project" value="UniProtKB-KW"/>
</dbReference>
<organism evidence="5 6">
    <name type="scientific">Christensenella hongkongensis</name>
    <dbReference type="NCBI Taxonomy" id="270498"/>
    <lineage>
        <taxon>Bacteria</taxon>
        <taxon>Bacillati</taxon>
        <taxon>Bacillota</taxon>
        <taxon>Clostridia</taxon>
        <taxon>Christensenellales</taxon>
        <taxon>Christensenellaceae</taxon>
        <taxon>Christensenella</taxon>
    </lineage>
</organism>
<dbReference type="SMART" id="SM00382">
    <property type="entry name" value="AAA"/>
    <property type="match status" value="1"/>
</dbReference>
<dbReference type="SUPFAM" id="SSF52540">
    <property type="entry name" value="P-loop containing nucleoside triphosphate hydrolases"/>
    <property type="match status" value="1"/>
</dbReference>
<dbReference type="InterPro" id="IPR051782">
    <property type="entry name" value="ABC_Transporter_VariousFunc"/>
</dbReference>
<dbReference type="EMBL" id="LAYJ01000088">
    <property type="protein sequence ID" value="KKI51172.1"/>
    <property type="molecule type" value="Genomic_DNA"/>
</dbReference>
<dbReference type="GO" id="GO:0016887">
    <property type="term" value="F:ATP hydrolysis activity"/>
    <property type="evidence" value="ECO:0007669"/>
    <property type="project" value="InterPro"/>
</dbReference>
<dbReference type="OrthoDB" id="9804819at2"/>
<evidence type="ECO:0000256" key="1">
    <source>
        <dbReference type="ARBA" id="ARBA00022448"/>
    </source>
</evidence>
<dbReference type="PANTHER" id="PTHR42939:SF3">
    <property type="entry name" value="ABC TRANSPORTER ATP-BINDING COMPONENT"/>
    <property type="match status" value="1"/>
</dbReference>
<dbReference type="AlphaFoldDB" id="A0A0M2NL63"/>
<reference evidence="5 6" key="1">
    <citation type="submission" date="2015-04" db="EMBL/GenBank/DDBJ databases">
        <title>Draft genome sequence of bacteremic isolate Catabacter hongkongensis type strain HKU16T.</title>
        <authorList>
            <person name="Lau S.K."/>
            <person name="Teng J.L."/>
            <person name="Huang Y."/>
            <person name="Curreem S.O."/>
            <person name="Tsui S.K."/>
            <person name="Woo P.C."/>
        </authorList>
    </citation>
    <scope>NUCLEOTIDE SEQUENCE [LARGE SCALE GENOMIC DNA]</scope>
    <source>
        <strain evidence="5 6">HKU16</strain>
    </source>
</reference>
<evidence type="ECO:0000259" key="4">
    <source>
        <dbReference type="PROSITE" id="PS50893"/>
    </source>
</evidence>
<keyword evidence="3 5" id="KW-0067">ATP-binding</keyword>
<evidence type="ECO:0000313" key="5">
    <source>
        <dbReference type="EMBL" id="KKI51172.1"/>
    </source>
</evidence>
<dbReference type="Proteomes" id="UP000034076">
    <property type="component" value="Unassembled WGS sequence"/>
</dbReference>
<keyword evidence="6" id="KW-1185">Reference proteome</keyword>
<dbReference type="Pfam" id="PF00005">
    <property type="entry name" value="ABC_tran"/>
    <property type="match status" value="1"/>
</dbReference>
<dbReference type="InterPro" id="IPR003439">
    <property type="entry name" value="ABC_transporter-like_ATP-bd"/>
</dbReference>
<name>A0A0M2NL63_9FIRM</name>
<dbReference type="PROSITE" id="PS50893">
    <property type="entry name" value="ABC_TRANSPORTER_2"/>
    <property type="match status" value="1"/>
</dbReference>
<dbReference type="STRING" id="270498.CHK_1559"/>
<proteinExistence type="predicted"/>
<dbReference type="RefSeq" id="WP_046443412.1">
    <property type="nucleotide sequence ID" value="NZ_LAYJ01000088.1"/>
</dbReference>